<evidence type="ECO:0000256" key="2">
    <source>
        <dbReference type="ARBA" id="ARBA00023015"/>
    </source>
</evidence>
<keyword evidence="2" id="KW-0805">Transcription regulation</keyword>
<dbReference type="GO" id="GO:0006351">
    <property type="term" value="P:DNA-templated transcription"/>
    <property type="evidence" value="ECO:0007669"/>
    <property type="project" value="InterPro"/>
</dbReference>
<evidence type="ECO:0000256" key="5">
    <source>
        <dbReference type="ARBA" id="ARBA00023242"/>
    </source>
</evidence>
<keyword evidence="4" id="KW-0804">Transcription</keyword>
<name>R1GHJ7_BOTPV</name>
<sequence>MKINSNSMGFHVSYFMKHVSPKSLERMGVALLHQQEDQETLLLYSICVNSMAAKFLNTILLEETNDDMAQEVRTATEKYRTSAQLAMSRIHLLASPSLTLLQALLCSAFISQGAGDTAACWTFTSAACKTCMDLGLHVGRGDFWNLEGEDNELYYCFVWCYILDKGFSMNLGRRICLLDTDLIKSTDEEGSFEQSHQSTLIAKLLEQMHDAKENLDGLNQTPTKFRGLYMDSEMHALEFSYYSVMTGIRRSERVSMGGKTSVGENCLEAARSAIASLRSLQKSQPVGNEGTRLSFVNWWDSDAEH</sequence>
<dbReference type="CDD" id="cd12148">
    <property type="entry name" value="fungal_TF_MHR"/>
    <property type="match status" value="1"/>
</dbReference>
<evidence type="ECO:0000256" key="1">
    <source>
        <dbReference type="ARBA" id="ARBA00004123"/>
    </source>
</evidence>
<dbReference type="Pfam" id="PF04082">
    <property type="entry name" value="Fungal_trans"/>
    <property type="match status" value="1"/>
</dbReference>
<dbReference type="PANTHER" id="PTHR46910">
    <property type="entry name" value="TRANSCRIPTION FACTOR PDR1"/>
    <property type="match status" value="1"/>
</dbReference>
<dbReference type="GO" id="GO:0003677">
    <property type="term" value="F:DNA binding"/>
    <property type="evidence" value="ECO:0007669"/>
    <property type="project" value="UniProtKB-KW"/>
</dbReference>
<feature type="domain" description="Xylanolytic transcriptional activator regulatory" evidence="6">
    <location>
        <begin position="120"/>
        <end position="189"/>
    </location>
</feature>
<dbReference type="SMART" id="SM00906">
    <property type="entry name" value="Fungal_trans"/>
    <property type="match status" value="1"/>
</dbReference>
<dbReference type="eggNOG" id="ENOG502SHIH">
    <property type="taxonomic scope" value="Eukaryota"/>
</dbReference>
<keyword evidence="3" id="KW-0238">DNA-binding</keyword>
<dbReference type="HOGENOM" id="CLU_912130_0_0_1"/>
<comment type="subcellular location">
    <subcellularLocation>
        <location evidence="1">Nucleus</location>
    </subcellularLocation>
</comment>
<dbReference type="Proteomes" id="UP000013521">
    <property type="component" value="Unassembled WGS sequence"/>
</dbReference>
<evidence type="ECO:0000256" key="3">
    <source>
        <dbReference type="ARBA" id="ARBA00023125"/>
    </source>
</evidence>
<dbReference type="GO" id="GO:0008270">
    <property type="term" value="F:zinc ion binding"/>
    <property type="evidence" value="ECO:0007669"/>
    <property type="project" value="InterPro"/>
</dbReference>
<keyword evidence="5" id="KW-0539">Nucleus</keyword>
<dbReference type="PANTHER" id="PTHR46910:SF37">
    <property type="entry name" value="ZN(II)2CYS6 TRANSCRIPTION FACTOR (EUROFUNG)"/>
    <property type="match status" value="1"/>
</dbReference>
<dbReference type="KEGG" id="npa:UCRNP2_2111"/>
<dbReference type="AlphaFoldDB" id="R1GHJ7"/>
<accession>R1GHJ7</accession>
<evidence type="ECO:0000313" key="7">
    <source>
        <dbReference type="EMBL" id="EOD51115.1"/>
    </source>
</evidence>
<dbReference type="EMBL" id="KB915896">
    <property type="protein sequence ID" value="EOD51115.1"/>
    <property type="molecule type" value="Genomic_DNA"/>
</dbReference>
<evidence type="ECO:0000259" key="6">
    <source>
        <dbReference type="SMART" id="SM00906"/>
    </source>
</evidence>
<organism evidence="7 8">
    <name type="scientific">Botryosphaeria parva (strain UCR-NP2)</name>
    <name type="common">Grapevine canker fungus</name>
    <name type="synonym">Neofusicoccum parvum</name>
    <dbReference type="NCBI Taxonomy" id="1287680"/>
    <lineage>
        <taxon>Eukaryota</taxon>
        <taxon>Fungi</taxon>
        <taxon>Dikarya</taxon>
        <taxon>Ascomycota</taxon>
        <taxon>Pezizomycotina</taxon>
        <taxon>Dothideomycetes</taxon>
        <taxon>Dothideomycetes incertae sedis</taxon>
        <taxon>Botryosphaeriales</taxon>
        <taxon>Botryosphaeriaceae</taxon>
        <taxon>Neofusicoccum</taxon>
    </lineage>
</organism>
<reference evidence="8" key="1">
    <citation type="journal article" date="2013" name="Genome Announc.">
        <title>Draft genome sequence of Neofusicoccum parvum isolate UCR-NP2, a fungal vascular pathogen associated with grapevine cankers.</title>
        <authorList>
            <person name="Blanco-Ulate B."/>
            <person name="Rolshausen P."/>
            <person name="Cantu D."/>
        </authorList>
    </citation>
    <scope>NUCLEOTIDE SEQUENCE [LARGE SCALE GENOMIC DNA]</scope>
    <source>
        <strain evidence="8">UCR-NP2</strain>
    </source>
</reference>
<dbReference type="GO" id="GO:0003700">
    <property type="term" value="F:DNA-binding transcription factor activity"/>
    <property type="evidence" value="ECO:0007669"/>
    <property type="project" value="InterPro"/>
</dbReference>
<dbReference type="InterPro" id="IPR050987">
    <property type="entry name" value="AtrR-like"/>
</dbReference>
<evidence type="ECO:0000256" key="4">
    <source>
        <dbReference type="ARBA" id="ARBA00023163"/>
    </source>
</evidence>
<gene>
    <name evidence="7" type="ORF">UCRNP2_2111</name>
</gene>
<dbReference type="OrthoDB" id="103819at2759"/>
<evidence type="ECO:0000313" key="8">
    <source>
        <dbReference type="Proteomes" id="UP000013521"/>
    </source>
</evidence>
<proteinExistence type="predicted"/>
<dbReference type="GO" id="GO:0005634">
    <property type="term" value="C:nucleus"/>
    <property type="evidence" value="ECO:0007669"/>
    <property type="project" value="UniProtKB-SubCell"/>
</dbReference>
<protein>
    <submittedName>
        <fullName evidence="7">Putative c6 transcription factor protein</fullName>
    </submittedName>
</protein>
<dbReference type="InterPro" id="IPR007219">
    <property type="entry name" value="XnlR_reg_dom"/>
</dbReference>